<evidence type="ECO:0000313" key="4">
    <source>
        <dbReference type="Proteomes" id="UP000535501"/>
    </source>
</evidence>
<dbReference type="PANTHER" id="PTHR34136:SF1">
    <property type="entry name" value="UDP-N-ACETYL-D-MANNOSAMINURONIC ACID TRANSFERASE"/>
    <property type="match status" value="1"/>
</dbReference>
<evidence type="ECO:0000313" key="3">
    <source>
        <dbReference type="EMBL" id="MBB6182344.1"/>
    </source>
</evidence>
<dbReference type="Proteomes" id="UP000535501">
    <property type="component" value="Unassembled WGS sequence"/>
</dbReference>
<keyword evidence="4" id="KW-1185">Reference proteome</keyword>
<evidence type="ECO:0000256" key="2">
    <source>
        <dbReference type="ARBA" id="ARBA00022679"/>
    </source>
</evidence>
<dbReference type="Pfam" id="PF03808">
    <property type="entry name" value="Glyco_tran_WecG"/>
    <property type="match status" value="1"/>
</dbReference>
<name>A0A7X0DGN6_9HYPH</name>
<dbReference type="EMBL" id="JACHEJ010000027">
    <property type="protein sequence ID" value="MBB6182344.1"/>
    <property type="molecule type" value="Genomic_DNA"/>
</dbReference>
<accession>A0A7X0DGN6</accession>
<organism evidence="3 4">
    <name type="scientific">Pseudorhizobium flavum</name>
    <dbReference type="NCBI Taxonomy" id="1335061"/>
    <lineage>
        <taxon>Bacteria</taxon>
        <taxon>Pseudomonadati</taxon>
        <taxon>Pseudomonadota</taxon>
        <taxon>Alphaproteobacteria</taxon>
        <taxon>Hyphomicrobiales</taxon>
        <taxon>Rhizobiaceae</taxon>
        <taxon>Rhizobium/Agrobacterium group</taxon>
        <taxon>Pseudorhizobium</taxon>
    </lineage>
</organism>
<keyword evidence="2" id="KW-0808">Transferase</keyword>
<dbReference type="InterPro" id="IPR004629">
    <property type="entry name" value="WecG_TagA_CpsF"/>
</dbReference>
<dbReference type="PANTHER" id="PTHR34136">
    <property type="match status" value="1"/>
</dbReference>
<dbReference type="GO" id="GO:0016758">
    <property type="term" value="F:hexosyltransferase activity"/>
    <property type="evidence" value="ECO:0007669"/>
    <property type="project" value="TreeGrafter"/>
</dbReference>
<evidence type="ECO:0000256" key="1">
    <source>
        <dbReference type="ARBA" id="ARBA00022676"/>
    </source>
</evidence>
<dbReference type="NCBIfam" id="TIGR00696">
    <property type="entry name" value="wecG_tagA_cpsF"/>
    <property type="match status" value="1"/>
</dbReference>
<reference evidence="3 4" key="1">
    <citation type="submission" date="2020-08" db="EMBL/GenBank/DDBJ databases">
        <title>Genomic Encyclopedia of Type Strains, Phase IV (KMG-IV): sequencing the most valuable type-strain genomes for metagenomic binning, comparative biology and taxonomic classification.</title>
        <authorList>
            <person name="Goeker M."/>
        </authorList>
    </citation>
    <scope>NUCLEOTIDE SEQUENCE [LARGE SCALE GENOMIC DNA]</scope>
    <source>
        <strain evidence="3 4">DSM 102134</strain>
    </source>
</reference>
<comment type="caution">
    <text evidence="3">The sequence shown here is derived from an EMBL/GenBank/DDBJ whole genome shotgun (WGS) entry which is preliminary data.</text>
</comment>
<protein>
    <submittedName>
        <fullName evidence="3">Exopolysaccharide biosynthesis WecB/TagA/CpsF family protein</fullName>
    </submittedName>
</protein>
<keyword evidence="1" id="KW-0328">Glycosyltransferase</keyword>
<proteinExistence type="predicted"/>
<dbReference type="CDD" id="cd06533">
    <property type="entry name" value="Glyco_transf_WecG_TagA"/>
    <property type="match status" value="1"/>
</dbReference>
<sequence length="291" mass="32567">MDAVISALKPALKRKGLREIVNKLSLQQTWRSDGGVPSPMNLWPRSVVGGLPIVKTTIDETADGFITQAVWARGKNIRPFYSTSANGQVLALCIRNPACSNLILEADQIHADGMPMVHYSKLFCNLPLPERVATTDLVHAVAQRAQETSVSFYFLGGSEAVNAAAVATMRRLYPNLTFAGRRNGYFNQEEEVEVVAEIRAARPDILWIGLGFPLEQLFLRRHLNSLQGIGLVKTSGGLFDFLSGKNPRAPEWMQRIGLEWVYRMVNEPRRLTLRYLITNPLAVYALLRYSR</sequence>
<dbReference type="AlphaFoldDB" id="A0A7X0DGN6"/>
<gene>
    <name evidence="3" type="ORF">HNQ75_004333</name>
</gene>